<protein>
    <submittedName>
        <fullName evidence="1">16840_t:CDS:1</fullName>
    </submittedName>
</protein>
<proteinExistence type="predicted"/>
<dbReference type="Proteomes" id="UP000789920">
    <property type="component" value="Unassembled WGS sequence"/>
</dbReference>
<feature type="non-terminal residue" evidence="1">
    <location>
        <position position="105"/>
    </location>
</feature>
<evidence type="ECO:0000313" key="2">
    <source>
        <dbReference type="Proteomes" id="UP000789920"/>
    </source>
</evidence>
<organism evidence="1 2">
    <name type="scientific">Racocetra persica</name>
    <dbReference type="NCBI Taxonomy" id="160502"/>
    <lineage>
        <taxon>Eukaryota</taxon>
        <taxon>Fungi</taxon>
        <taxon>Fungi incertae sedis</taxon>
        <taxon>Mucoromycota</taxon>
        <taxon>Glomeromycotina</taxon>
        <taxon>Glomeromycetes</taxon>
        <taxon>Diversisporales</taxon>
        <taxon>Gigasporaceae</taxon>
        <taxon>Racocetra</taxon>
    </lineage>
</organism>
<feature type="non-terminal residue" evidence="1">
    <location>
        <position position="1"/>
    </location>
</feature>
<reference evidence="1" key="1">
    <citation type="submission" date="2021-06" db="EMBL/GenBank/DDBJ databases">
        <authorList>
            <person name="Kallberg Y."/>
            <person name="Tangrot J."/>
            <person name="Rosling A."/>
        </authorList>
    </citation>
    <scope>NUCLEOTIDE SEQUENCE</scope>
    <source>
        <strain evidence="1">MA461A</strain>
    </source>
</reference>
<gene>
    <name evidence="1" type="ORF">RPERSI_LOCUS20078</name>
</gene>
<dbReference type="EMBL" id="CAJVQC010056069">
    <property type="protein sequence ID" value="CAG8796028.1"/>
    <property type="molecule type" value="Genomic_DNA"/>
</dbReference>
<sequence>SKILHDWYIYSVPYEISIKEFFDKLIIEKILPECNINIDFFETIESIELSQSIDATTIQASFDCEIIKITKTFGINVYYHLKSNNPITSHSVSLPNALKILMRNS</sequence>
<comment type="caution">
    <text evidence="1">The sequence shown here is derived from an EMBL/GenBank/DDBJ whole genome shotgun (WGS) entry which is preliminary data.</text>
</comment>
<accession>A0ACA9RIL7</accession>
<evidence type="ECO:0000313" key="1">
    <source>
        <dbReference type="EMBL" id="CAG8796028.1"/>
    </source>
</evidence>
<name>A0ACA9RIL7_9GLOM</name>
<keyword evidence="2" id="KW-1185">Reference proteome</keyword>